<gene>
    <name evidence="8" type="ORF">S03H2_01134</name>
</gene>
<protein>
    <recommendedName>
        <fullName evidence="7">SSD domain-containing protein</fullName>
    </recommendedName>
</protein>
<dbReference type="InterPro" id="IPR001036">
    <property type="entry name" value="Acrflvin-R"/>
</dbReference>
<feature type="transmembrane region" description="Helical" evidence="6">
    <location>
        <begin position="203"/>
        <end position="223"/>
    </location>
</feature>
<keyword evidence="3 6" id="KW-0812">Transmembrane</keyword>
<feature type="transmembrane region" description="Helical" evidence="6">
    <location>
        <begin position="244"/>
        <end position="267"/>
    </location>
</feature>
<dbReference type="InterPro" id="IPR000731">
    <property type="entry name" value="SSD"/>
</dbReference>
<dbReference type="SUPFAM" id="SSF82866">
    <property type="entry name" value="Multidrug efflux transporter AcrB transmembrane domain"/>
    <property type="match status" value="1"/>
</dbReference>
<accession>X1DF06</accession>
<dbReference type="InterPro" id="IPR050545">
    <property type="entry name" value="Mycobact_MmpL"/>
</dbReference>
<proteinExistence type="predicted"/>
<organism evidence="8">
    <name type="scientific">marine sediment metagenome</name>
    <dbReference type="NCBI Taxonomy" id="412755"/>
    <lineage>
        <taxon>unclassified sequences</taxon>
        <taxon>metagenomes</taxon>
        <taxon>ecological metagenomes</taxon>
    </lineage>
</organism>
<dbReference type="PANTHER" id="PTHR33406">
    <property type="entry name" value="MEMBRANE PROTEIN MJ1562-RELATED"/>
    <property type="match status" value="1"/>
</dbReference>
<evidence type="ECO:0000256" key="6">
    <source>
        <dbReference type="SAM" id="Phobius"/>
    </source>
</evidence>
<dbReference type="PRINTS" id="PR00702">
    <property type="entry name" value="ACRIFLAVINRP"/>
</dbReference>
<feature type="transmembrane region" description="Helical" evidence="6">
    <location>
        <begin position="324"/>
        <end position="345"/>
    </location>
</feature>
<dbReference type="AlphaFoldDB" id="X1DF06"/>
<dbReference type="EMBL" id="BARU01000308">
    <property type="protein sequence ID" value="GAH19406.1"/>
    <property type="molecule type" value="Genomic_DNA"/>
</dbReference>
<keyword evidence="2" id="KW-1003">Cell membrane</keyword>
<evidence type="ECO:0000256" key="1">
    <source>
        <dbReference type="ARBA" id="ARBA00004651"/>
    </source>
</evidence>
<sequence>DSNAYTAKAYARTLAKKLEKDSRWEDVQYKKDFSFAAEKGILYLPEEQFAALTDPRAAPEILGALPTSTLEKATLSEYIVSDNKKIYLITMGFTIDMENPLERNYLLDDLGRLITETREEDKDYEALDVGFTGGLMVIDYEGDKMAMQDIYRTAFITLILILILLFVSFRSLSLPLLSAIPLLIGIIWTSGVIFLVYDSLNALSAAFAVLLLGLGIDFCIHLLTRFMGEMEEHDNVTLAFEHTFVHTGRAVILGCLTTAAAFFSFYFAETKALHQLGVIGAIGLPLTLVAVFVLLPALVVLRLKFGRFKLKRSRFNILRVVGVQIQRFAPGILVILVALFVLFGIRAPSAKLSESMYELMPTEIETYQQLEKVKENFDYDPEQLTCVVKGQRELNRCVKEFQNVDGVLKVESILDYLPENQDQKLEAIKQAVRLHPELAIMPGIEVTPMSYKELPKEISRSWVSDEGGVLDKDNPR</sequence>
<dbReference type="GO" id="GO:0022857">
    <property type="term" value="F:transmembrane transporter activity"/>
    <property type="evidence" value="ECO:0007669"/>
    <property type="project" value="InterPro"/>
</dbReference>
<dbReference type="PANTHER" id="PTHR33406:SF13">
    <property type="entry name" value="MEMBRANE PROTEIN YDFJ"/>
    <property type="match status" value="1"/>
</dbReference>
<dbReference type="GO" id="GO:0005886">
    <property type="term" value="C:plasma membrane"/>
    <property type="evidence" value="ECO:0007669"/>
    <property type="project" value="UniProtKB-SubCell"/>
</dbReference>
<dbReference type="InterPro" id="IPR004869">
    <property type="entry name" value="MMPL_dom"/>
</dbReference>
<dbReference type="PROSITE" id="PS50156">
    <property type="entry name" value="SSD"/>
    <property type="match status" value="1"/>
</dbReference>
<name>X1DF06_9ZZZZ</name>
<comment type="subcellular location">
    <subcellularLocation>
        <location evidence="1">Cell membrane</location>
        <topology evidence="1">Multi-pass membrane protein</topology>
    </subcellularLocation>
</comment>
<feature type="transmembrane region" description="Helical" evidence="6">
    <location>
        <begin position="279"/>
        <end position="303"/>
    </location>
</feature>
<dbReference type="Gene3D" id="1.20.1640.10">
    <property type="entry name" value="Multidrug efflux transporter AcrB transmembrane domain"/>
    <property type="match status" value="1"/>
</dbReference>
<evidence type="ECO:0000256" key="4">
    <source>
        <dbReference type="ARBA" id="ARBA00022989"/>
    </source>
</evidence>
<feature type="non-terminal residue" evidence="8">
    <location>
        <position position="1"/>
    </location>
</feature>
<comment type="caution">
    <text evidence="8">The sequence shown here is derived from an EMBL/GenBank/DDBJ whole genome shotgun (WGS) entry which is preliminary data.</text>
</comment>
<evidence type="ECO:0000256" key="5">
    <source>
        <dbReference type="ARBA" id="ARBA00023136"/>
    </source>
</evidence>
<evidence type="ECO:0000256" key="3">
    <source>
        <dbReference type="ARBA" id="ARBA00022692"/>
    </source>
</evidence>
<evidence type="ECO:0000259" key="7">
    <source>
        <dbReference type="PROSITE" id="PS50156"/>
    </source>
</evidence>
<feature type="domain" description="SSD" evidence="7">
    <location>
        <begin position="174"/>
        <end position="301"/>
    </location>
</feature>
<evidence type="ECO:0000313" key="8">
    <source>
        <dbReference type="EMBL" id="GAH19406.1"/>
    </source>
</evidence>
<reference evidence="8" key="1">
    <citation type="journal article" date="2014" name="Front. Microbiol.">
        <title>High frequency of phylogenetically diverse reductive dehalogenase-homologous genes in deep subseafloor sedimentary metagenomes.</title>
        <authorList>
            <person name="Kawai M."/>
            <person name="Futagami T."/>
            <person name="Toyoda A."/>
            <person name="Takaki Y."/>
            <person name="Nishi S."/>
            <person name="Hori S."/>
            <person name="Arai W."/>
            <person name="Tsubouchi T."/>
            <person name="Morono Y."/>
            <person name="Uchiyama I."/>
            <person name="Ito T."/>
            <person name="Fujiyama A."/>
            <person name="Inagaki F."/>
            <person name="Takami H."/>
        </authorList>
    </citation>
    <scope>NUCLEOTIDE SEQUENCE</scope>
    <source>
        <strain evidence="8">Expedition CK06-06</strain>
    </source>
</reference>
<dbReference type="Pfam" id="PF03176">
    <property type="entry name" value="MMPL"/>
    <property type="match status" value="1"/>
</dbReference>
<feature type="transmembrane region" description="Helical" evidence="6">
    <location>
        <begin position="176"/>
        <end position="197"/>
    </location>
</feature>
<keyword evidence="5 6" id="KW-0472">Membrane</keyword>
<evidence type="ECO:0000256" key="2">
    <source>
        <dbReference type="ARBA" id="ARBA00022475"/>
    </source>
</evidence>
<feature type="transmembrane region" description="Helical" evidence="6">
    <location>
        <begin position="150"/>
        <end position="169"/>
    </location>
</feature>
<keyword evidence="4 6" id="KW-1133">Transmembrane helix</keyword>